<accession>A0A4Z2FP56</accession>
<evidence type="ECO:0000313" key="1">
    <source>
        <dbReference type="EMBL" id="TNN42909.1"/>
    </source>
</evidence>
<name>A0A4Z2FP56_9TELE</name>
<gene>
    <name evidence="1" type="ORF">EYF80_046912</name>
</gene>
<dbReference type="EMBL" id="SRLO01001004">
    <property type="protein sequence ID" value="TNN42909.1"/>
    <property type="molecule type" value="Genomic_DNA"/>
</dbReference>
<proteinExistence type="predicted"/>
<organism evidence="1 2">
    <name type="scientific">Liparis tanakae</name>
    <name type="common">Tanaka's snailfish</name>
    <dbReference type="NCBI Taxonomy" id="230148"/>
    <lineage>
        <taxon>Eukaryota</taxon>
        <taxon>Metazoa</taxon>
        <taxon>Chordata</taxon>
        <taxon>Craniata</taxon>
        <taxon>Vertebrata</taxon>
        <taxon>Euteleostomi</taxon>
        <taxon>Actinopterygii</taxon>
        <taxon>Neopterygii</taxon>
        <taxon>Teleostei</taxon>
        <taxon>Neoteleostei</taxon>
        <taxon>Acanthomorphata</taxon>
        <taxon>Eupercaria</taxon>
        <taxon>Perciformes</taxon>
        <taxon>Cottioidei</taxon>
        <taxon>Cottales</taxon>
        <taxon>Liparidae</taxon>
        <taxon>Liparis</taxon>
    </lineage>
</organism>
<keyword evidence="2" id="KW-1185">Reference proteome</keyword>
<sequence length="121" mass="13130">MSGEAPVEHWGVLPRDTGPRLLGIRRLGLLAMGQTIEEGPADPLPGGEPGRWNRTGLKGNIRHIRKFSFFGHAAGGVRVHDDLHHDELRAPEAPSVLSSLRRHKAAACVLLVCSELCLTFA</sequence>
<evidence type="ECO:0000313" key="2">
    <source>
        <dbReference type="Proteomes" id="UP000314294"/>
    </source>
</evidence>
<protein>
    <submittedName>
        <fullName evidence="1">Uncharacterized protein</fullName>
    </submittedName>
</protein>
<reference evidence="1 2" key="1">
    <citation type="submission" date="2019-03" db="EMBL/GenBank/DDBJ databases">
        <title>First draft genome of Liparis tanakae, snailfish: a comprehensive survey of snailfish specific genes.</title>
        <authorList>
            <person name="Kim W."/>
            <person name="Song I."/>
            <person name="Jeong J.-H."/>
            <person name="Kim D."/>
            <person name="Kim S."/>
            <person name="Ryu S."/>
            <person name="Song J.Y."/>
            <person name="Lee S.K."/>
        </authorList>
    </citation>
    <scope>NUCLEOTIDE SEQUENCE [LARGE SCALE GENOMIC DNA]</scope>
    <source>
        <tissue evidence="1">Muscle</tissue>
    </source>
</reference>
<comment type="caution">
    <text evidence="1">The sequence shown here is derived from an EMBL/GenBank/DDBJ whole genome shotgun (WGS) entry which is preliminary data.</text>
</comment>
<dbReference type="AlphaFoldDB" id="A0A4Z2FP56"/>
<dbReference type="Proteomes" id="UP000314294">
    <property type="component" value="Unassembled WGS sequence"/>
</dbReference>